<keyword evidence="3" id="KW-1185">Reference proteome</keyword>
<dbReference type="Proteomes" id="UP000284706">
    <property type="component" value="Unassembled WGS sequence"/>
</dbReference>
<feature type="compositionally biased region" description="Low complexity" evidence="1">
    <location>
        <begin position="31"/>
        <end position="41"/>
    </location>
</feature>
<sequence>MAITQTRRTLHRKEGSRDLRNDFLEDAHFNTHTSTSSPPASAHEHHDSEQNHHELLADSMYRYEAQRLRSASYPTLAVKASETVCSVTSWPLCSSL</sequence>
<dbReference type="InParanoid" id="A0A409Y5G2"/>
<protein>
    <submittedName>
        <fullName evidence="2">Uncharacterized protein</fullName>
    </submittedName>
</protein>
<feature type="region of interest" description="Disordered" evidence="1">
    <location>
        <begin position="1"/>
        <end position="56"/>
    </location>
</feature>
<reference evidence="2 3" key="1">
    <citation type="journal article" date="2018" name="Evol. Lett.">
        <title>Horizontal gene cluster transfer increased hallucinogenic mushroom diversity.</title>
        <authorList>
            <person name="Reynolds H.T."/>
            <person name="Vijayakumar V."/>
            <person name="Gluck-Thaler E."/>
            <person name="Korotkin H.B."/>
            <person name="Matheny P.B."/>
            <person name="Slot J.C."/>
        </authorList>
    </citation>
    <scope>NUCLEOTIDE SEQUENCE [LARGE SCALE GENOMIC DNA]</scope>
    <source>
        <strain evidence="2 3">SRW20</strain>
    </source>
</reference>
<evidence type="ECO:0000313" key="3">
    <source>
        <dbReference type="Proteomes" id="UP000284706"/>
    </source>
</evidence>
<comment type="caution">
    <text evidence="2">The sequence shown here is derived from an EMBL/GenBank/DDBJ whole genome shotgun (WGS) entry which is preliminary data.</text>
</comment>
<accession>A0A409Y5G2</accession>
<feature type="compositionally biased region" description="Basic and acidic residues" evidence="1">
    <location>
        <begin position="12"/>
        <end position="29"/>
    </location>
</feature>
<organism evidence="2 3">
    <name type="scientific">Gymnopilus dilepis</name>
    <dbReference type="NCBI Taxonomy" id="231916"/>
    <lineage>
        <taxon>Eukaryota</taxon>
        <taxon>Fungi</taxon>
        <taxon>Dikarya</taxon>
        <taxon>Basidiomycota</taxon>
        <taxon>Agaricomycotina</taxon>
        <taxon>Agaricomycetes</taxon>
        <taxon>Agaricomycetidae</taxon>
        <taxon>Agaricales</taxon>
        <taxon>Agaricineae</taxon>
        <taxon>Hymenogastraceae</taxon>
        <taxon>Gymnopilus</taxon>
    </lineage>
</organism>
<evidence type="ECO:0000256" key="1">
    <source>
        <dbReference type="SAM" id="MobiDB-lite"/>
    </source>
</evidence>
<evidence type="ECO:0000313" key="2">
    <source>
        <dbReference type="EMBL" id="PPQ98255.1"/>
    </source>
</evidence>
<dbReference type="EMBL" id="NHYE01001135">
    <property type="protein sequence ID" value="PPQ98255.1"/>
    <property type="molecule type" value="Genomic_DNA"/>
</dbReference>
<feature type="compositionally biased region" description="Basic and acidic residues" evidence="1">
    <location>
        <begin position="42"/>
        <end position="56"/>
    </location>
</feature>
<name>A0A409Y5G2_9AGAR</name>
<dbReference type="AlphaFoldDB" id="A0A409Y5G2"/>
<gene>
    <name evidence="2" type="ORF">CVT26_003426</name>
</gene>
<proteinExistence type="predicted"/>